<dbReference type="InterPro" id="IPR048147">
    <property type="entry name" value="CBO0543-like"/>
</dbReference>
<feature type="transmembrane region" description="Helical" evidence="1">
    <location>
        <begin position="49"/>
        <end position="65"/>
    </location>
</feature>
<reference evidence="2 3" key="1">
    <citation type="submission" date="2020-02" db="EMBL/GenBank/DDBJ databases">
        <title>Bacillus aquiflavi sp. nov., isolated from yellow water of strong flavor Chinese baijiu in Yibin region of China.</title>
        <authorList>
            <person name="Xie J."/>
        </authorList>
    </citation>
    <scope>NUCLEOTIDE SEQUENCE [LARGE SCALE GENOMIC DNA]</scope>
    <source>
        <strain evidence="2 3">SA4</strain>
    </source>
</reference>
<keyword evidence="3" id="KW-1185">Reference proteome</keyword>
<feature type="transmembrane region" description="Helical" evidence="1">
    <location>
        <begin position="22"/>
        <end position="42"/>
    </location>
</feature>
<feature type="transmembrane region" description="Helical" evidence="1">
    <location>
        <begin position="115"/>
        <end position="135"/>
    </location>
</feature>
<feature type="transmembrane region" description="Helical" evidence="1">
    <location>
        <begin position="147"/>
        <end position="168"/>
    </location>
</feature>
<comment type="caution">
    <text evidence="2">The sequence shown here is derived from an EMBL/GenBank/DDBJ whole genome shotgun (WGS) entry which is preliminary data.</text>
</comment>
<keyword evidence="1" id="KW-0472">Membrane</keyword>
<organism evidence="2 3">
    <name type="scientific">Bacillus mesophilus</name>
    <dbReference type="NCBI Taxonomy" id="1808955"/>
    <lineage>
        <taxon>Bacteria</taxon>
        <taxon>Bacillati</taxon>
        <taxon>Bacillota</taxon>
        <taxon>Bacilli</taxon>
        <taxon>Bacillales</taxon>
        <taxon>Bacillaceae</taxon>
        <taxon>Bacillus</taxon>
    </lineage>
</organism>
<dbReference type="NCBIfam" id="NF041644">
    <property type="entry name" value="CBO0543_fam"/>
    <property type="match status" value="1"/>
</dbReference>
<sequence length="181" mass="21677">MQEQLSKIQSDYWYDFSGFDTWQFWVILIFFFLAPLISLFFLLDQKERFSVGFFGFNIHVWFGYIDRIGSENGYWGYPYKLVPFIPGNISVDAALVPISYIFVYQWTKKKKKNFYIYATGLSLFFSFIFKPIIHSHQLFELHKGTNYFHLFLLYCLIFIFSKIVTNIYDKLPLRGMKQSSN</sequence>
<dbReference type="Proteomes" id="UP000481043">
    <property type="component" value="Unassembled WGS sequence"/>
</dbReference>
<name>A0A6M0Q7X4_9BACI</name>
<gene>
    <name evidence="2" type="ORF">G4D63_08830</name>
</gene>
<protein>
    <submittedName>
        <fullName evidence="2">Uncharacterized protein</fullName>
    </submittedName>
</protein>
<dbReference type="AlphaFoldDB" id="A0A6M0Q7X4"/>
<keyword evidence="1" id="KW-0812">Transmembrane</keyword>
<evidence type="ECO:0000313" key="3">
    <source>
        <dbReference type="Proteomes" id="UP000481043"/>
    </source>
</evidence>
<proteinExistence type="predicted"/>
<evidence type="ECO:0000313" key="2">
    <source>
        <dbReference type="EMBL" id="NEY71849.1"/>
    </source>
</evidence>
<dbReference type="EMBL" id="JAAIWM010000002">
    <property type="protein sequence ID" value="NEY71849.1"/>
    <property type="molecule type" value="Genomic_DNA"/>
</dbReference>
<evidence type="ECO:0000256" key="1">
    <source>
        <dbReference type="SAM" id="Phobius"/>
    </source>
</evidence>
<feature type="transmembrane region" description="Helical" evidence="1">
    <location>
        <begin position="85"/>
        <end position="103"/>
    </location>
</feature>
<accession>A0A6M0Q7X4</accession>
<keyword evidence="1" id="KW-1133">Transmembrane helix</keyword>